<feature type="non-terminal residue" evidence="7">
    <location>
        <position position="120"/>
    </location>
</feature>
<evidence type="ECO:0000256" key="6">
    <source>
        <dbReference type="ARBA" id="ARBA00035444"/>
    </source>
</evidence>
<comment type="function">
    <text evidence="1">Ribosomal protein P0 is the functional equivalent of E.coli protein L10.</text>
</comment>
<accession>A0A1A6H9B6</accession>
<proteinExistence type="inferred from homology"/>
<evidence type="ECO:0000256" key="5">
    <source>
        <dbReference type="ARBA" id="ARBA00035202"/>
    </source>
</evidence>
<keyword evidence="3" id="KW-0689">Ribosomal protein</keyword>
<reference evidence="7 8" key="1">
    <citation type="submission" date="2016-06" db="EMBL/GenBank/DDBJ databases">
        <title>The Draft Genome Sequence and Annotation of the Desert Woodrat Neotoma lepida.</title>
        <authorList>
            <person name="Campbell M."/>
            <person name="Oakeson K.F."/>
            <person name="Yandell M."/>
            <person name="Halpert J.R."/>
            <person name="Dearing D."/>
        </authorList>
    </citation>
    <scope>NUCLEOTIDE SEQUENCE [LARGE SCALE GENOMIC DNA]</scope>
    <source>
        <strain evidence="7">417</strain>
        <tissue evidence="7">Liver</tissue>
    </source>
</reference>
<evidence type="ECO:0000256" key="4">
    <source>
        <dbReference type="ARBA" id="ARBA00023274"/>
    </source>
</evidence>
<dbReference type="GO" id="GO:0000027">
    <property type="term" value="P:ribosomal large subunit assembly"/>
    <property type="evidence" value="ECO:0007669"/>
    <property type="project" value="TreeGrafter"/>
</dbReference>
<dbReference type="GO" id="GO:0003735">
    <property type="term" value="F:structural constituent of ribosome"/>
    <property type="evidence" value="ECO:0007669"/>
    <property type="project" value="TreeGrafter"/>
</dbReference>
<evidence type="ECO:0000256" key="2">
    <source>
        <dbReference type="ARBA" id="ARBA00008889"/>
    </source>
</evidence>
<name>A0A1A6H9B6_NEOLE</name>
<evidence type="ECO:0000256" key="1">
    <source>
        <dbReference type="ARBA" id="ARBA00002200"/>
    </source>
</evidence>
<dbReference type="AlphaFoldDB" id="A0A1A6H9B6"/>
<dbReference type="OrthoDB" id="10259902at2759"/>
<keyword evidence="8" id="KW-1185">Reference proteome</keyword>
<evidence type="ECO:0000256" key="3">
    <source>
        <dbReference type="ARBA" id="ARBA00022980"/>
    </source>
</evidence>
<evidence type="ECO:0000313" key="7">
    <source>
        <dbReference type="EMBL" id="OBS74889.1"/>
    </source>
</evidence>
<dbReference type="PANTHER" id="PTHR45699">
    <property type="entry name" value="60S ACIDIC RIBOSOMAL PROTEIN P0"/>
    <property type="match status" value="1"/>
</dbReference>
<protein>
    <recommendedName>
        <fullName evidence="5">Large ribosomal subunit protein uL10</fullName>
    </recommendedName>
    <alternativeName>
        <fullName evidence="6">60S acidic ribosomal protein P0</fullName>
    </alternativeName>
</protein>
<organism evidence="7 8">
    <name type="scientific">Neotoma lepida</name>
    <name type="common">Desert woodrat</name>
    <dbReference type="NCBI Taxonomy" id="56216"/>
    <lineage>
        <taxon>Eukaryota</taxon>
        <taxon>Metazoa</taxon>
        <taxon>Chordata</taxon>
        <taxon>Craniata</taxon>
        <taxon>Vertebrata</taxon>
        <taxon>Euteleostomi</taxon>
        <taxon>Mammalia</taxon>
        <taxon>Eutheria</taxon>
        <taxon>Euarchontoglires</taxon>
        <taxon>Glires</taxon>
        <taxon>Rodentia</taxon>
        <taxon>Myomorpha</taxon>
        <taxon>Muroidea</taxon>
        <taxon>Cricetidae</taxon>
        <taxon>Neotominae</taxon>
        <taxon>Neotoma</taxon>
    </lineage>
</organism>
<dbReference type="GO" id="GO:0022625">
    <property type="term" value="C:cytosolic large ribosomal subunit"/>
    <property type="evidence" value="ECO:0007669"/>
    <property type="project" value="TreeGrafter"/>
</dbReference>
<comment type="caution">
    <text evidence="7">The sequence shown here is derived from an EMBL/GenBank/DDBJ whole genome shotgun (WGS) entry which is preliminary data.</text>
</comment>
<dbReference type="Proteomes" id="UP000092124">
    <property type="component" value="Unassembled WGS sequence"/>
</dbReference>
<dbReference type="PANTHER" id="PTHR45699:SF3">
    <property type="entry name" value="LARGE RIBOSOMAL SUBUNIT PROTEIN UL10"/>
    <property type="match status" value="1"/>
</dbReference>
<dbReference type="GO" id="GO:0002181">
    <property type="term" value="P:cytoplasmic translation"/>
    <property type="evidence" value="ECO:0007669"/>
    <property type="project" value="TreeGrafter"/>
</dbReference>
<gene>
    <name evidence="7" type="ORF">A6R68_14569</name>
</gene>
<comment type="similarity">
    <text evidence="2">Belongs to the universal ribosomal protein uL10 family.</text>
</comment>
<evidence type="ECO:0000313" key="8">
    <source>
        <dbReference type="Proteomes" id="UP000092124"/>
    </source>
</evidence>
<dbReference type="STRING" id="56216.A0A1A6H9B6"/>
<sequence>MCSWQRPEVKEVGGSEATLLNSAKIFHFSFGLITQKVLDTGSIYNPTTGYPIIASEPYSIINGYSWVLALLTRRTPSPLLKRSSQAFLADTSAPVATATTAVPAAAVASAKEESEESEKD</sequence>
<dbReference type="InterPro" id="IPR050323">
    <property type="entry name" value="Ribosomal_protein_uL10"/>
</dbReference>
<dbReference type="GO" id="GO:0070180">
    <property type="term" value="F:large ribosomal subunit rRNA binding"/>
    <property type="evidence" value="ECO:0007669"/>
    <property type="project" value="TreeGrafter"/>
</dbReference>
<keyword evidence="4" id="KW-0687">Ribonucleoprotein</keyword>
<dbReference type="EMBL" id="LZPO01044387">
    <property type="protein sequence ID" value="OBS74889.1"/>
    <property type="molecule type" value="Genomic_DNA"/>
</dbReference>